<gene>
    <name evidence="11" type="primary">upp</name>
    <name evidence="13" type="ordered locus">TUZN_0644</name>
</gene>
<comment type="pathway">
    <text evidence="1 11">Pyrimidine metabolism; UMP biosynthesis via salvage pathway; UMP from uracil: step 1/1.</text>
</comment>
<dbReference type="GO" id="GO:0005525">
    <property type="term" value="F:GTP binding"/>
    <property type="evidence" value="ECO:0007669"/>
    <property type="project" value="UniProtKB-KW"/>
</dbReference>
<comment type="similarity">
    <text evidence="2 11">Belongs to the UPRTase family.</text>
</comment>
<feature type="binding site" evidence="11">
    <location>
        <position position="79"/>
    </location>
    <ligand>
        <name>5-phospho-alpha-D-ribose 1-diphosphate</name>
        <dbReference type="ChEBI" id="CHEBI:58017"/>
    </ligand>
</feature>
<feature type="domain" description="Phosphoribosyltransferase" evidence="12">
    <location>
        <begin position="6"/>
        <end position="209"/>
    </location>
</feature>
<feature type="binding site" evidence="11">
    <location>
        <begin position="132"/>
        <end position="140"/>
    </location>
    <ligand>
        <name>5-phospho-alpha-D-ribose 1-diphosphate</name>
        <dbReference type="ChEBI" id="CHEBI:58017"/>
    </ligand>
</feature>
<dbReference type="GO" id="GO:0000287">
    <property type="term" value="F:magnesium ion binding"/>
    <property type="evidence" value="ECO:0007669"/>
    <property type="project" value="UniProtKB-UniRule"/>
</dbReference>
<keyword evidence="7 11" id="KW-0547">Nucleotide-binding</keyword>
<keyword evidence="5 11" id="KW-0328">Glycosyltransferase</keyword>
<evidence type="ECO:0000256" key="11">
    <source>
        <dbReference type="HAMAP-Rule" id="MF_01218"/>
    </source>
</evidence>
<dbReference type="NCBIfam" id="TIGR01091">
    <property type="entry name" value="upp"/>
    <property type="match status" value="1"/>
</dbReference>
<feature type="binding site" evidence="11">
    <location>
        <position position="202"/>
    </location>
    <ligand>
        <name>5-phospho-alpha-D-ribose 1-diphosphate</name>
        <dbReference type="ChEBI" id="CHEBI:58017"/>
    </ligand>
</feature>
<evidence type="ECO:0000256" key="10">
    <source>
        <dbReference type="ARBA" id="ARBA00031082"/>
    </source>
</evidence>
<evidence type="ECO:0000256" key="9">
    <source>
        <dbReference type="ARBA" id="ARBA00023134"/>
    </source>
</evidence>
<keyword evidence="8 11" id="KW-0460">Magnesium</keyword>
<evidence type="ECO:0000256" key="1">
    <source>
        <dbReference type="ARBA" id="ARBA00005180"/>
    </source>
</evidence>
<dbReference type="HAMAP" id="MF_01218_A">
    <property type="entry name" value="Upp_A"/>
    <property type="match status" value="1"/>
</dbReference>
<keyword evidence="9 11" id="KW-0342">GTP-binding</keyword>
<keyword evidence="6 11" id="KW-0808">Transferase</keyword>
<reference evidence="13 14" key="1">
    <citation type="journal article" date="2011" name="J. Bacteriol.">
        <title>Complete genome sequence of the thermoacidophilic crenarchaeon Thermoproteus uzoniensis 768-20.</title>
        <authorList>
            <person name="Mardanov A.V."/>
            <person name="Gumerov V.M."/>
            <person name="Beletsky A.V."/>
            <person name="Prokofeva M.I."/>
            <person name="Bonch-Osmolovskaya E.A."/>
            <person name="Ravin N.V."/>
            <person name="Skryabin K.G."/>
        </authorList>
    </citation>
    <scope>NUCLEOTIDE SEQUENCE [LARGE SCALE GENOMIC DNA]</scope>
    <source>
        <strain evidence="13 14">768-20</strain>
    </source>
</reference>
<dbReference type="OrthoDB" id="80352at2157"/>
<evidence type="ECO:0000256" key="3">
    <source>
        <dbReference type="ARBA" id="ARBA00011894"/>
    </source>
</evidence>
<dbReference type="InterPro" id="IPR029057">
    <property type="entry name" value="PRTase-like"/>
</dbReference>
<reference key="2">
    <citation type="submission" date="2011-03" db="EMBL/GenBank/DDBJ databases">
        <title>Complete genome sequence of the thermoacidophilic crenarchaeon Thermoproteus uzoniensis 768-20.</title>
        <authorList>
            <person name="Mardanov A.V."/>
            <person name="Gumerov V.M."/>
            <person name="Beletsky A.V."/>
            <person name="Prokofeva M.I."/>
            <person name="Bonch-Osmolovskaya E.A."/>
            <person name="Ravin N.V."/>
            <person name="Skryabin K.G."/>
        </authorList>
    </citation>
    <scope>NUCLEOTIDE SEQUENCE</scope>
    <source>
        <strain>768-20</strain>
    </source>
</reference>
<organism evidence="13 14">
    <name type="scientific">Thermoproteus uzoniensis (strain 768-20)</name>
    <dbReference type="NCBI Taxonomy" id="999630"/>
    <lineage>
        <taxon>Archaea</taxon>
        <taxon>Thermoproteota</taxon>
        <taxon>Thermoprotei</taxon>
        <taxon>Thermoproteales</taxon>
        <taxon>Thermoproteaceae</taxon>
        <taxon>Thermoproteus</taxon>
    </lineage>
</organism>
<dbReference type="RefSeq" id="WP_013679472.1">
    <property type="nucleotide sequence ID" value="NC_015315.1"/>
</dbReference>
<keyword evidence="4 11" id="KW-0021">Allosteric enzyme</keyword>
<dbReference type="EMBL" id="CP002590">
    <property type="protein sequence ID" value="AEA12136.1"/>
    <property type="molecule type" value="Genomic_DNA"/>
</dbReference>
<dbReference type="NCBIfam" id="NF001097">
    <property type="entry name" value="PRK00129.1"/>
    <property type="match status" value="1"/>
</dbReference>
<name>F2L480_THEU7</name>
<evidence type="ECO:0000313" key="14">
    <source>
        <dbReference type="Proteomes" id="UP000008138"/>
    </source>
</evidence>
<dbReference type="GeneID" id="10360185"/>
<comment type="activity regulation">
    <text evidence="11">Allosterically activated by GTP.</text>
</comment>
<dbReference type="InterPro" id="IPR005765">
    <property type="entry name" value="UPRT"/>
</dbReference>
<dbReference type="InterPro" id="IPR034331">
    <property type="entry name" value="Upp_A"/>
</dbReference>
<dbReference type="AlphaFoldDB" id="F2L480"/>
<evidence type="ECO:0000256" key="4">
    <source>
        <dbReference type="ARBA" id="ARBA00022533"/>
    </source>
</evidence>
<evidence type="ECO:0000313" key="13">
    <source>
        <dbReference type="EMBL" id="AEA12136.1"/>
    </source>
</evidence>
<proteinExistence type="inferred from homology"/>
<dbReference type="HOGENOM" id="CLU_067096_2_0_2"/>
<feature type="binding site" evidence="11">
    <location>
        <position position="196"/>
    </location>
    <ligand>
        <name>uracil</name>
        <dbReference type="ChEBI" id="CHEBI:17568"/>
    </ligand>
</feature>
<evidence type="ECO:0000256" key="7">
    <source>
        <dbReference type="ARBA" id="ARBA00022741"/>
    </source>
</evidence>
<dbReference type="Proteomes" id="UP000008138">
    <property type="component" value="Chromosome"/>
</dbReference>
<keyword evidence="14" id="KW-1185">Reference proteome</keyword>
<dbReference type="KEGG" id="tuz:TUZN_0644"/>
<dbReference type="Pfam" id="PF14681">
    <property type="entry name" value="UPRTase"/>
    <property type="match status" value="1"/>
</dbReference>
<dbReference type="GO" id="GO:0044206">
    <property type="term" value="P:UMP salvage"/>
    <property type="evidence" value="ECO:0007669"/>
    <property type="project" value="UniProtKB-UniRule"/>
</dbReference>
<protein>
    <recommendedName>
        <fullName evidence="3 11">Uracil phosphoribosyltransferase</fullName>
        <ecNumber evidence="3 11">2.4.2.9</ecNumber>
    </recommendedName>
    <alternativeName>
        <fullName evidence="10 11">UMP pyrophosphorylase</fullName>
    </alternativeName>
    <alternativeName>
        <fullName evidence="11">UPRTase</fullName>
    </alternativeName>
</protein>
<dbReference type="InterPro" id="IPR000836">
    <property type="entry name" value="PRTase_dom"/>
</dbReference>
<accession>F2L480</accession>
<feature type="binding site" evidence="11">
    <location>
        <begin position="30"/>
        <end position="34"/>
    </location>
    <ligand>
        <name>GTP</name>
        <dbReference type="ChEBI" id="CHEBI:37565"/>
    </ligand>
</feature>
<evidence type="ECO:0000256" key="5">
    <source>
        <dbReference type="ARBA" id="ARBA00022676"/>
    </source>
</evidence>
<evidence type="ECO:0000259" key="12">
    <source>
        <dbReference type="Pfam" id="PF14681"/>
    </source>
</evidence>
<comment type="cofactor">
    <cofactor evidence="11">
        <name>Mg(2+)</name>
        <dbReference type="ChEBI" id="CHEBI:18420"/>
    </cofactor>
    <text evidence="11">Binds 1 Mg(2+) ion per subunit. The magnesium is bound as Mg-PRPP.</text>
</comment>
<evidence type="ECO:0000256" key="2">
    <source>
        <dbReference type="ARBA" id="ARBA00009516"/>
    </source>
</evidence>
<dbReference type="CDD" id="cd06223">
    <property type="entry name" value="PRTases_typeI"/>
    <property type="match status" value="1"/>
</dbReference>
<dbReference type="Gene3D" id="3.40.50.2020">
    <property type="match status" value="1"/>
</dbReference>
<feature type="binding site" evidence="11">
    <location>
        <begin position="201"/>
        <end position="203"/>
    </location>
    <ligand>
        <name>uracil</name>
        <dbReference type="ChEBI" id="CHEBI:17568"/>
    </ligand>
</feature>
<dbReference type="UniPathway" id="UPA00574">
    <property type="reaction ID" value="UER00636"/>
</dbReference>
<feature type="binding site" evidence="11">
    <location>
        <position position="104"/>
    </location>
    <ligand>
        <name>5-phospho-alpha-D-ribose 1-diphosphate</name>
        <dbReference type="ChEBI" id="CHEBI:58017"/>
    </ligand>
</feature>
<sequence length="210" mass="22839">MPVYIIDHPYAQHVLTKLRDKNTNSLEFRKGLVKLGRIMGYEIAKRFPRREVVVQTPLGEARGLVLEDLDKVVIVEVLRAAMPLVEGLLKAFPEAKIGVIAARRREEGGAIGVDVYYVRLPEVEGSVVLMADPMLATGVTMASAIREVLGRGSPKRLMVASVIATPMGVERVLSTYPQAEIYAVAIDEVLNKNGFIVPGLGDAGDRAFGS</sequence>
<dbReference type="GO" id="GO:0006223">
    <property type="term" value="P:uracil salvage"/>
    <property type="evidence" value="ECO:0007669"/>
    <property type="project" value="InterPro"/>
</dbReference>
<evidence type="ECO:0000256" key="8">
    <source>
        <dbReference type="ARBA" id="ARBA00022842"/>
    </source>
</evidence>
<comment type="catalytic activity">
    <reaction evidence="11">
        <text>UMP + diphosphate = 5-phospho-alpha-D-ribose 1-diphosphate + uracil</text>
        <dbReference type="Rhea" id="RHEA:13017"/>
        <dbReference type="ChEBI" id="CHEBI:17568"/>
        <dbReference type="ChEBI" id="CHEBI:33019"/>
        <dbReference type="ChEBI" id="CHEBI:57865"/>
        <dbReference type="ChEBI" id="CHEBI:58017"/>
        <dbReference type="EC" id="2.4.2.9"/>
    </reaction>
</comment>
<dbReference type="SUPFAM" id="SSF53271">
    <property type="entry name" value="PRTase-like"/>
    <property type="match status" value="1"/>
</dbReference>
<evidence type="ECO:0000256" key="6">
    <source>
        <dbReference type="ARBA" id="ARBA00022679"/>
    </source>
</evidence>
<dbReference type="eggNOG" id="arCOG04128">
    <property type="taxonomic scope" value="Archaea"/>
</dbReference>
<dbReference type="GO" id="GO:0004845">
    <property type="term" value="F:uracil phosphoribosyltransferase activity"/>
    <property type="evidence" value="ECO:0007669"/>
    <property type="project" value="UniProtKB-UniRule"/>
</dbReference>
<comment type="function">
    <text evidence="11">Catalyzes the conversion of uracil and 5-phospho-alpha-D-ribose 1-diphosphate (PRPP) to UMP and diphosphate.</text>
</comment>
<dbReference type="EC" id="2.4.2.9" evidence="3 11"/>
<dbReference type="STRING" id="999630.TUZN_0644"/>